<dbReference type="KEGG" id="vde:111252891"/>
<sequence>MTTRQGSVVLLLAAGVWASLVSSLSNAYPLFDRTTPTEERNGTVTLDANDFHRLINTLVDTVEYLKRSGTKCCQGCQPQPLMIPWMAVPLLPMNQPWYAVQSYNSEFNGLSYVAYPPISPQFAFSAQNGTLYSSKGRWVYPWPQRLCPCQGSTQQQSVTYSPLLRVMPYPEAVQQATHIQGIDVGQDRAVQGKVDLVIGTNATSAPPTPYDILHVTTYEPGAAIPTDIAFTKIVETTMLPHSEPTGLEYDVETAESIDVTKNVQNNNQIDMSSIGASTWRQQTDLGSTTESSFMVLSEHPETESPATEHVIFSESFASKGITQNEFLVAYTKPPVESFTAVIYETTTPSQLVYTESLSLVNIEEASEQLLYTETQPQPASTERVEVLTVTEAIFTVPSEETISSETDVYTTVAGYEAAESTEMTIFDGIHWTATSEKSQNENAYIVAISEASSRISKPQVIAIAERPRFSTEMIDAEVQYSGPTTELYEMETSQIQIAMLSTTPPPAAPLATEVFHGETEVYEYKVEATEPRITEKDHTVVLYTDSVTDVLDMKTIHGTIPIERTTKLPPMDALTEIVDKEAEVYATTTTKIFVTTTEQPETLLTEVVTATYTTDVLRTVMDLVQPVEVTTGITPEQLSEVFSTEWTVTESNTEFIHSSEAHMKNVIEHIKLYRETAQLDAEETPTASRTDDEAKYFTTSSIALEEITTEAAVEALPSTNIVSEMVATEVIFTVTSEIPSAADSADTVEVTEVGEKLASVMVSTTSGPKVSTADIEIESDHSVSTEIVTAETVASVPLWLNRTSVRHPMRNNIVPVELMLTASETPKTDADRLQLIGASFSSDNISNTVESFGYDTVPHYSVVRALITPSPQSQFVIWSPASSVQPIQDLTWTDDISRFTIGATLTKPLSSYSSGSRELLRTYTVPAEPMTLLSEQWTPSGEIHASYAQTIPGESVSDDSESNVSQDEVNIDLAYPNHIRQGVSPPMDNFASVEEVTFIPYIEKQSWHQYPVQREPSSIPVETVNFDPIDMRTPPEAPTETRTLEMDIVHPKEVAYTPSPQADATDYEIERETIENKKLQTVPAYIEVDLPGAVSSTDFININSSDADRTELEAPVRHAYSESVVGEDFTATSMPFVSAVTTANNNLGIEASTVAEMSTEVANVDELFSTKHVEVYSVDTTPESFAAVGITETQTVPTRYGRETSSALTSIEVFDTDMISRLNLSKVTPNESIAGFPTVTVTTDWVDAGSTDKLENSTKNISQKSSTEVVQADAIVSAPFSTIEEMPLSTAEDAVMHLRSHFYAENLQRSAEDLKEGKTIDTLELDNSNQFDDLDVRSAEEVDTSTEVTTKAHSVTVSPFAIADSVNQSFDFSLGQVPESSPSPDWLTAFITVMRTTTPATEASSLEQISYRTPTANKDLTQVMNDYDYEDQTVDNSSTMDFTTTDSSETEESLWHMESYEDYMQPIAMVTLESSARDESSEVRVASTDKAYLTYEQNYPAKIEKNTSENSNTVTAKIVVTPEVKEIPEPAVPTDQRDSLAAYTMPTNTKLTPRGIPVDSKTETPIPTSNGMAIVDETEVISTSEDRPSSSTQFPIYLGAEYASTTMFPEKASDQGTIASIDMNYSGRDRTEAEYSGQTISSELHGSRDIRTESTMTEFGEVDYRGFTDKPDESFAFSSALQPTHKTQSDTTVKASSSSDVEFLLDGIGSPQPRSSIEETRPKEQESLPAKIDYSDEKEPLASNTVATEIVPKITDRVQSQPSYIEAENTLTLTDSSIHQEEWVKSHRITTSTWQESTSAKNIPFESFTSITESTALTDGVPTLDMFLPMSDHKIGVSSELQTLRPKLIELKPTTGTINRSEWPLLGAVTAQSSVEVDNEFYQTSSESLYGLELRDRPSDVDRSALSTDSSAQSPLYDVITEVTQIYKNTSLRNTSTENEQQAIEERQAQLATSLNINQEMYEVTSNGIGIDGADSTVIGDSSTNPPHNRYMSSSSVQSYGSNDDMGLPERDGKLPIENADYAISMTGLPRLENAVLYRSTTGPVQRADRKLVISNIKPSTSLTLQRSVEENTPDAALQIAQVEPATVEPFGSDDDVTLPILSNGFYDAANYPLPRRENFYTTEGLPLPKTDLATGAGLNNEAIVPDRRTITPFVSKSVEESNTLPPTEVAFDERIEEGKQWSRYQDRPIREPDEARLGLIESVVEASPQNKVLLRGAAPNSWPQEYSSTVAPDTDSRRESAEEFLEYDLDGEGKNSTPQNNDKAKIVIEQSVHLPAVKMFDVIIPPVQTVSSLRQSGVTVSSGKPVPRQHWQSAKNEILRHLSELDEHVRLGQANITGETSRLAAHMLRRHLANMSDTLQNSAIPPRLHTDNERQKQFDTIYSNLSLSIQGLNLTSNDAERAERLVASARASIQLARELILILADGSNDAESRIVIEQILSYARLMLLEVINSIRASSDKSALGLGHADLLSWEWLLGRTSRRQYVFSRVFSAKPHIFDAQIYRSANQ</sequence>
<dbReference type="Proteomes" id="UP000594260">
    <property type="component" value="Unplaced"/>
</dbReference>
<feature type="region of interest" description="Disordered" evidence="1">
    <location>
        <begin position="1975"/>
        <end position="2003"/>
    </location>
</feature>
<name>A0A7M7KXL8_VARDE</name>
<feature type="region of interest" description="Disordered" evidence="1">
    <location>
        <begin position="1547"/>
        <end position="1569"/>
    </location>
</feature>
<accession>A0A7M7KXL8</accession>
<evidence type="ECO:0000256" key="1">
    <source>
        <dbReference type="SAM" id="MobiDB-lite"/>
    </source>
</evidence>
<evidence type="ECO:0000313" key="4">
    <source>
        <dbReference type="Proteomes" id="UP000594260"/>
    </source>
</evidence>
<feature type="region of interest" description="Disordered" evidence="1">
    <location>
        <begin position="2218"/>
        <end position="2241"/>
    </location>
</feature>
<feature type="signal peptide" evidence="2">
    <location>
        <begin position="1"/>
        <end position="18"/>
    </location>
</feature>
<feature type="chain" id="PRO_5029884437" evidence="2">
    <location>
        <begin position="19"/>
        <end position="2509"/>
    </location>
</feature>
<dbReference type="RefSeq" id="XP_022667234.1">
    <property type="nucleotide sequence ID" value="XM_022811499.1"/>
</dbReference>
<feature type="compositionally biased region" description="Polar residues" evidence="1">
    <location>
        <begin position="2222"/>
        <end position="2232"/>
    </location>
</feature>
<dbReference type="InParanoid" id="A0A7M7KXL8"/>
<keyword evidence="2" id="KW-0732">Signal</keyword>
<reference evidence="3" key="1">
    <citation type="submission" date="2021-01" db="UniProtKB">
        <authorList>
            <consortium name="EnsemblMetazoa"/>
        </authorList>
    </citation>
    <scope>IDENTIFICATION</scope>
</reference>
<organism evidence="3 4">
    <name type="scientific">Varroa destructor</name>
    <name type="common">Honeybee mite</name>
    <dbReference type="NCBI Taxonomy" id="109461"/>
    <lineage>
        <taxon>Eukaryota</taxon>
        <taxon>Metazoa</taxon>
        <taxon>Ecdysozoa</taxon>
        <taxon>Arthropoda</taxon>
        <taxon>Chelicerata</taxon>
        <taxon>Arachnida</taxon>
        <taxon>Acari</taxon>
        <taxon>Parasitiformes</taxon>
        <taxon>Mesostigmata</taxon>
        <taxon>Gamasina</taxon>
        <taxon>Dermanyssoidea</taxon>
        <taxon>Varroidae</taxon>
        <taxon>Varroa</taxon>
    </lineage>
</organism>
<dbReference type="GeneID" id="111252891"/>
<keyword evidence="4" id="KW-1185">Reference proteome</keyword>
<protein>
    <submittedName>
        <fullName evidence="3">Uncharacterized protein</fullName>
    </submittedName>
</protein>
<feature type="compositionally biased region" description="Low complexity" evidence="1">
    <location>
        <begin position="1993"/>
        <end position="2002"/>
    </location>
</feature>
<feature type="compositionally biased region" description="Basic and acidic residues" evidence="1">
    <location>
        <begin position="1716"/>
        <end position="1726"/>
    </location>
</feature>
<evidence type="ECO:0000256" key="2">
    <source>
        <dbReference type="SAM" id="SignalP"/>
    </source>
</evidence>
<proteinExistence type="predicted"/>
<feature type="region of interest" description="Disordered" evidence="1">
    <location>
        <begin position="1704"/>
        <end position="1729"/>
    </location>
</feature>
<dbReference type="EnsemblMetazoa" id="XM_022811499">
    <property type="protein sequence ID" value="XP_022667234"/>
    <property type="gene ID" value="LOC111252891"/>
</dbReference>
<evidence type="ECO:0000313" key="3">
    <source>
        <dbReference type="EnsemblMetazoa" id="XP_022667234"/>
    </source>
</evidence>